<sequence length="125" mass="13792">MAYHPLYPVARRYLGRPVNAHHKNGQVYSGILQNVTDRGIYLLPVSHTSYETRSTNFCTLGEAKDNRDLTQVYSPAGFFAFGALSGLTLGALASRPPYYGYGGYGYGYPGYGGYYGYGYGAPYVW</sequence>
<gene>
    <name evidence="1" type="ORF">NZD86_04765</name>
</gene>
<accession>A0ABY6Z691</accession>
<dbReference type="RefSeq" id="WP_268045348.1">
    <property type="nucleotide sequence ID" value="NZ_CP104064.1"/>
</dbReference>
<protein>
    <submittedName>
        <fullName evidence="1">Uncharacterized protein</fullName>
    </submittedName>
</protein>
<proteinExistence type="predicted"/>
<name>A0ABY6Z691_9BACL</name>
<evidence type="ECO:0000313" key="2">
    <source>
        <dbReference type="Proteomes" id="UP001164803"/>
    </source>
</evidence>
<dbReference type="EMBL" id="CP104064">
    <property type="protein sequence ID" value="WAH37821.1"/>
    <property type="molecule type" value="Genomic_DNA"/>
</dbReference>
<dbReference type="Proteomes" id="UP001164803">
    <property type="component" value="Chromosome"/>
</dbReference>
<keyword evidence="2" id="KW-1185">Reference proteome</keyword>
<reference evidence="1" key="1">
    <citation type="submission" date="2022-08" db="EMBL/GenBank/DDBJ databases">
        <title>Alicyclobacillus dauci DSM2870, complete genome.</title>
        <authorList>
            <person name="Wang Q."/>
            <person name="Cai R."/>
            <person name="Wang Z."/>
        </authorList>
    </citation>
    <scope>NUCLEOTIDE SEQUENCE</scope>
    <source>
        <strain evidence="1">DSM 28700</strain>
    </source>
</reference>
<evidence type="ECO:0000313" key="1">
    <source>
        <dbReference type="EMBL" id="WAH37821.1"/>
    </source>
</evidence>
<organism evidence="1 2">
    <name type="scientific">Alicyclobacillus dauci</name>
    <dbReference type="NCBI Taxonomy" id="1475485"/>
    <lineage>
        <taxon>Bacteria</taxon>
        <taxon>Bacillati</taxon>
        <taxon>Bacillota</taxon>
        <taxon>Bacilli</taxon>
        <taxon>Bacillales</taxon>
        <taxon>Alicyclobacillaceae</taxon>
        <taxon>Alicyclobacillus</taxon>
    </lineage>
</organism>